<dbReference type="Gene3D" id="3.30.360.10">
    <property type="entry name" value="Dihydrodipicolinate Reductase, domain 2"/>
    <property type="match status" value="1"/>
</dbReference>
<dbReference type="PANTHER" id="PTHR43377:SF6">
    <property type="entry name" value="GFO_IDH_MOCA-LIKE OXIDOREDUCTASE N-TERMINAL DOMAIN-CONTAINING PROTEIN"/>
    <property type="match status" value="1"/>
</dbReference>
<name>A0A0W1R8I9_9EURY</name>
<evidence type="ECO:0000256" key="1">
    <source>
        <dbReference type="SAM" id="MobiDB-lite"/>
    </source>
</evidence>
<dbReference type="AlphaFoldDB" id="A0A0W1R8I9"/>
<dbReference type="SUPFAM" id="SSF51735">
    <property type="entry name" value="NAD(P)-binding Rossmann-fold domains"/>
    <property type="match status" value="1"/>
</dbReference>
<evidence type="ECO:0000259" key="3">
    <source>
        <dbReference type="Pfam" id="PF22725"/>
    </source>
</evidence>
<dbReference type="GO" id="GO:0000166">
    <property type="term" value="F:nucleotide binding"/>
    <property type="evidence" value="ECO:0007669"/>
    <property type="project" value="InterPro"/>
</dbReference>
<protein>
    <submittedName>
        <fullName evidence="4">Uncharacterized protein</fullName>
    </submittedName>
</protein>
<gene>
    <name evidence="4" type="ORF">AUR64_16610</name>
</gene>
<accession>A0A0W1R8I9</accession>
<dbReference type="OrthoDB" id="25239at2157"/>
<dbReference type="EMBL" id="LOPU01000029">
    <property type="protein sequence ID" value="KTG09399.1"/>
    <property type="molecule type" value="Genomic_DNA"/>
</dbReference>
<dbReference type="InterPro" id="IPR036291">
    <property type="entry name" value="NAD(P)-bd_dom_sf"/>
</dbReference>
<organism evidence="4 5">
    <name type="scientific">Haloprofundus marisrubri</name>
    <dbReference type="NCBI Taxonomy" id="1514971"/>
    <lineage>
        <taxon>Archaea</taxon>
        <taxon>Methanobacteriati</taxon>
        <taxon>Methanobacteriota</taxon>
        <taxon>Stenosarchaea group</taxon>
        <taxon>Halobacteria</taxon>
        <taxon>Halobacteriales</taxon>
        <taxon>Haloferacaceae</taxon>
        <taxon>Haloprofundus</taxon>
    </lineage>
</organism>
<evidence type="ECO:0000259" key="2">
    <source>
        <dbReference type="Pfam" id="PF01408"/>
    </source>
</evidence>
<dbReference type="InterPro" id="IPR000683">
    <property type="entry name" value="Gfo/Idh/MocA-like_OxRdtase_N"/>
</dbReference>
<proteinExistence type="predicted"/>
<feature type="domain" description="Gfo/Idh/MocA-like oxidoreductase N-terminal" evidence="2">
    <location>
        <begin position="1"/>
        <end position="120"/>
    </location>
</feature>
<dbReference type="Proteomes" id="UP000054387">
    <property type="component" value="Unassembled WGS sequence"/>
</dbReference>
<dbReference type="SUPFAM" id="SSF55347">
    <property type="entry name" value="Glyceraldehyde-3-phosphate dehydrogenase-like, C-terminal domain"/>
    <property type="match status" value="1"/>
</dbReference>
<dbReference type="Pfam" id="PF01408">
    <property type="entry name" value="GFO_IDH_MocA"/>
    <property type="match status" value="1"/>
</dbReference>
<feature type="domain" description="GFO/IDH/MocA-like oxidoreductase" evidence="3">
    <location>
        <begin position="130"/>
        <end position="236"/>
    </location>
</feature>
<sequence length="336" mass="36547">MNYAVVGTGYWGSNHVRVGAELRDAGEIDELVVCDVDEARAAEMAAEFDAEYVTDVGALPGRVDAATVATPSPTHHGVGTDLLSSGVDIMVEKPLTLDAQNAWDLVETAERYGRTLGVGHIFRHHPLVTDLKRRIDAGEFGEIRYLWTNRFALREPRRGAGVLYSVAVHDVDLYGYLLDAWPDNIGCRLDSFVRDDIDETASLSLGYGETTGVISASWQVPVFGKSRELVVVGSERAARIDYLENEHYETFSLDPETGAEEGTETITVEPVEPLKAEVVDFLDATKSARHPKADGRVGAAAVELLEVATRADATGRRLSTSRTEGNGATVRRCSQP</sequence>
<feature type="region of interest" description="Disordered" evidence="1">
    <location>
        <begin position="313"/>
        <end position="336"/>
    </location>
</feature>
<feature type="compositionally biased region" description="Polar residues" evidence="1">
    <location>
        <begin position="317"/>
        <end position="336"/>
    </location>
</feature>
<dbReference type="InterPro" id="IPR055170">
    <property type="entry name" value="GFO_IDH_MocA-like_dom"/>
</dbReference>
<keyword evidence="5" id="KW-1185">Reference proteome</keyword>
<reference evidence="4 5" key="1">
    <citation type="submission" date="2015-12" db="EMBL/GenBank/DDBJ databases">
        <title>Haloprofundus marisrubri gen. nov., sp. nov., an extremely halophilic archaeon isolated from the Discovery deep brine-seawater interface in the Red Sea.</title>
        <authorList>
            <person name="Zhang G."/>
            <person name="Stingl U."/>
            <person name="Rashid M."/>
        </authorList>
    </citation>
    <scope>NUCLEOTIDE SEQUENCE [LARGE SCALE GENOMIC DNA]</scope>
    <source>
        <strain evidence="4 5">SB9</strain>
    </source>
</reference>
<dbReference type="STRING" id="1514971.AUR64_16610"/>
<dbReference type="InterPro" id="IPR051450">
    <property type="entry name" value="Gfo/Idh/MocA_Oxidoreductases"/>
</dbReference>
<dbReference type="RefSeq" id="WP_058582551.1">
    <property type="nucleotide sequence ID" value="NZ_LOPU01000029.1"/>
</dbReference>
<dbReference type="Gene3D" id="3.40.50.720">
    <property type="entry name" value="NAD(P)-binding Rossmann-like Domain"/>
    <property type="match status" value="1"/>
</dbReference>
<dbReference type="Pfam" id="PF22725">
    <property type="entry name" value="GFO_IDH_MocA_C3"/>
    <property type="match status" value="1"/>
</dbReference>
<evidence type="ECO:0000313" key="5">
    <source>
        <dbReference type="Proteomes" id="UP000054387"/>
    </source>
</evidence>
<comment type="caution">
    <text evidence="4">The sequence shown here is derived from an EMBL/GenBank/DDBJ whole genome shotgun (WGS) entry which is preliminary data.</text>
</comment>
<evidence type="ECO:0000313" key="4">
    <source>
        <dbReference type="EMBL" id="KTG09399.1"/>
    </source>
</evidence>
<dbReference type="PANTHER" id="PTHR43377">
    <property type="entry name" value="BILIVERDIN REDUCTASE A"/>
    <property type="match status" value="1"/>
</dbReference>